<dbReference type="GO" id="GO:0003723">
    <property type="term" value="F:RNA binding"/>
    <property type="evidence" value="ECO:0007669"/>
    <property type="project" value="UniProtKB-UniRule"/>
</dbReference>
<evidence type="ECO:0000313" key="5">
    <source>
        <dbReference type="Proteomes" id="UP000290289"/>
    </source>
</evidence>
<dbReference type="AlphaFoldDB" id="A0A498IF38"/>
<feature type="region of interest" description="Disordered" evidence="2">
    <location>
        <begin position="15"/>
        <end position="36"/>
    </location>
</feature>
<dbReference type="PROSITE" id="PS50102">
    <property type="entry name" value="RRM"/>
    <property type="match status" value="1"/>
</dbReference>
<sequence>MGWGGVGYQISGARRIQKSEDTRPKPEPCDGTSLQISNHARVSTQPKFSLGKLFIGGISCETSEDKLNEYFNYGDVLQKVVMRDKVSGCPINFGFVVFVNHVVLDRVLQYKNTIDGRTNGLWFQK</sequence>
<protein>
    <recommendedName>
        <fullName evidence="3">RRM domain-containing protein</fullName>
    </recommendedName>
</protein>
<keyword evidence="5" id="KW-1185">Reference proteome</keyword>
<evidence type="ECO:0000256" key="2">
    <source>
        <dbReference type="SAM" id="MobiDB-lite"/>
    </source>
</evidence>
<name>A0A498IF38_MALDO</name>
<gene>
    <name evidence="4" type="ORF">DVH24_036317</name>
</gene>
<evidence type="ECO:0000313" key="4">
    <source>
        <dbReference type="EMBL" id="RXH81976.1"/>
    </source>
</evidence>
<dbReference type="PANTHER" id="PTHR48035">
    <property type="entry name" value="HETEROGENEOUS NUCLEAR RIBONUCLEOPROTEIN 1"/>
    <property type="match status" value="1"/>
</dbReference>
<keyword evidence="1" id="KW-0694">RNA-binding</keyword>
<dbReference type="EMBL" id="RDQH01000338">
    <property type="protein sequence ID" value="RXH81976.1"/>
    <property type="molecule type" value="Genomic_DNA"/>
</dbReference>
<dbReference type="Pfam" id="PF00076">
    <property type="entry name" value="RRM_1"/>
    <property type="match status" value="1"/>
</dbReference>
<comment type="caution">
    <text evidence="4">The sequence shown here is derived from an EMBL/GenBank/DDBJ whole genome shotgun (WGS) entry which is preliminary data.</text>
</comment>
<proteinExistence type="predicted"/>
<feature type="domain" description="RRM" evidence="3">
    <location>
        <begin position="51"/>
        <end position="125"/>
    </location>
</feature>
<dbReference type="InterPro" id="IPR053260">
    <property type="entry name" value="hnRNP"/>
</dbReference>
<dbReference type="STRING" id="3750.A0A498IF38"/>
<organism evidence="4 5">
    <name type="scientific">Malus domestica</name>
    <name type="common">Apple</name>
    <name type="synonym">Pyrus malus</name>
    <dbReference type="NCBI Taxonomy" id="3750"/>
    <lineage>
        <taxon>Eukaryota</taxon>
        <taxon>Viridiplantae</taxon>
        <taxon>Streptophyta</taxon>
        <taxon>Embryophyta</taxon>
        <taxon>Tracheophyta</taxon>
        <taxon>Spermatophyta</taxon>
        <taxon>Magnoliopsida</taxon>
        <taxon>eudicotyledons</taxon>
        <taxon>Gunneridae</taxon>
        <taxon>Pentapetalae</taxon>
        <taxon>rosids</taxon>
        <taxon>fabids</taxon>
        <taxon>Rosales</taxon>
        <taxon>Rosaceae</taxon>
        <taxon>Amygdaloideae</taxon>
        <taxon>Maleae</taxon>
        <taxon>Malus</taxon>
    </lineage>
</organism>
<dbReference type="SMART" id="SM00360">
    <property type="entry name" value="RRM"/>
    <property type="match status" value="1"/>
</dbReference>
<dbReference type="InterPro" id="IPR000504">
    <property type="entry name" value="RRM_dom"/>
</dbReference>
<evidence type="ECO:0000256" key="1">
    <source>
        <dbReference type="PROSITE-ProRule" id="PRU00176"/>
    </source>
</evidence>
<evidence type="ECO:0000259" key="3">
    <source>
        <dbReference type="PROSITE" id="PS50102"/>
    </source>
</evidence>
<accession>A0A498IF38</accession>
<dbReference type="PANTHER" id="PTHR48035:SF2">
    <property type="entry name" value="RNA-BINDING REGION RNP-1 DOMAIN-CONTAINING PROTEIN"/>
    <property type="match status" value="1"/>
</dbReference>
<dbReference type="SUPFAM" id="SSF54928">
    <property type="entry name" value="RNA-binding domain, RBD"/>
    <property type="match status" value="1"/>
</dbReference>
<feature type="compositionally biased region" description="Basic and acidic residues" evidence="2">
    <location>
        <begin position="17"/>
        <end position="28"/>
    </location>
</feature>
<dbReference type="Gene3D" id="3.30.70.330">
    <property type="match status" value="1"/>
</dbReference>
<dbReference type="InterPro" id="IPR012677">
    <property type="entry name" value="Nucleotide-bd_a/b_plait_sf"/>
</dbReference>
<dbReference type="Proteomes" id="UP000290289">
    <property type="component" value="Chromosome 12"/>
</dbReference>
<dbReference type="InterPro" id="IPR035979">
    <property type="entry name" value="RBD_domain_sf"/>
</dbReference>
<reference evidence="4 5" key="1">
    <citation type="submission" date="2018-10" db="EMBL/GenBank/DDBJ databases">
        <title>A high-quality apple genome assembly.</title>
        <authorList>
            <person name="Hu J."/>
        </authorList>
    </citation>
    <scope>NUCLEOTIDE SEQUENCE [LARGE SCALE GENOMIC DNA]</scope>
    <source>
        <strain evidence="5">cv. HFTH1</strain>
        <tissue evidence="4">Young leaf</tissue>
    </source>
</reference>